<dbReference type="Proteomes" id="UP001597483">
    <property type="component" value="Unassembled WGS sequence"/>
</dbReference>
<proteinExistence type="predicted"/>
<gene>
    <name evidence="2" type="ORF">ACFSVL_02415</name>
</gene>
<keyword evidence="1" id="KW-0812">Transmembrane</keyword>
<dbReference type="Pfam" id="PF11361">
    <property type="entry name" value="DUF3159"/>
    <property type="match status" value="1"/>
</dbReference>
<keyword evidence="1" id="KW-1133">Transmembrane helix</keyword>
<dbReference type="EMBL" id="JBHUKS010000003">
    <property type="protein sequence ID" value="MFD2466228.1"/>
    <property type="molecule type" value="Genomic_DNA"/>
</dbReference>
<feature type="transmembrane region" description="Helical" evidence="1">
    <location>
        <begin position="146"/>
        <end position="167"/>
    </location>
</feature>
<comment type="caution">
    <text evidence="2">The sequence shown here is derived from an EMBL/GenBank/DDBJ whole genome shotgun (WGS) entry which is preliminary data.</text>
</comment>
<accession>A0ABW5GZ32</accession>
<feature type="transmembrane region" description="Helical" evidence="1">
    <location>
        <begin position="173"/>
        <end position="198"/>
    </location>
</feature>
<evidence type="ECO:0000256" key="1">
    <source>
        <dbReference type="SAM" id="Phobius"/>
    </source>
</evidence>
<feature type="transmembrane region" description="Helical" evidence="1">
    <location>
        <begin position="34"/>
        <end position="60"/>
    </location>
</feature>
<evidence type="ECO:0000313" key="3">
    <source>
        <dbReference type="Proteomes" id="UP001597483"/>
    </source>
</evidence>
<sequence>MSFSLLTEKSLSLFAAMGGWRTVAEGVASRVLFLITYLATGQVSTSALVAVGGVVVFAAIRVFTDRKYWQPAIGLAIVGVSALLAGSTGNAVDFYLPAVLTQAVGGAVFLLSILVRLPVLGLVLGAARGERFSWRRDPAQRRRYQLCTAIFLAKYVLATAALLPLYLTAQVTPLGIAATLLGGAPAMGVCGYLCWRVLRTQGAPVRRIA</sequence>
<keyword evidence="1" id="KW-0472">Membrane</keyword>
<name>A0ABW5GZ32_9PSEU</name>
<protein>
    <submittedName>
        <fullName evidence="2">DUF3159 domain-containing protein</fullName>
    </submittedName>
</protein>
<organism evidence="2 3">
    <name type="scientific">Amycolatopsis silviterrae</name>
    <dbReference type="NCBI Taxonomy" id="1656914"/>
    <lineage>
        <taxon>Bacteria</taxon>
        <taxon>Bacillati</taxon>
        <taxon>Actinomycetota</taxon>
        <taxon>Actinomycetes</taxon>
        <taxon>Pseudonocardiales</taxon>
        <taxon>Pseudonocardiaceae</taxon>
        <taxon>Amycolatopsis</taxon>
    </lineage>
</organism>
<reference evidence="3" key="1">
    <citation type="journal article" date="2019" name="Int. J. Syst. Evol. Microbiol.">
        <title>The Global Catalogue of Microorganisms (GCM) 10K type strain sequencing project: providing services to taxonomists for standard genome sequencing and annotation.</title>
        <authorList>
            <consortium name="The Broad Institute Genomics Platform"/>
            <consortium name="The Broad Institute Genome Sequencing Center for Infectious Disease"/>
            <person name="Wu L."/>
            <person name="Ma J."/>
        </authorList>
    </citation>
    <scope>NUCLEOTIDE SEQUENCE [LARGE SCALE GENOMIC DNA]</scope>
    <source>
        <strain evidence="3">CGMCC 4.7641</strain>
    </source>
</reference>
<dbReference type="RefSeq" id="WP_378299956.1">
    <property type="nucleotide sequence ID" value="NZ_JBHUKS010000003.1"/>
</dbReference>
<evidence type="ECO:0000313" key="2">
    <source>
        <dbReference type="EMBL" id="MFD2466228.1"/>
    </source>
</evidence>
<keyword evidence="3" id="KW-1185">Reference proteome</keyword>
<feature type="transmembrane region" description="Helical" evidence="1">
    <location>
        <begin position="104"/>
        <end position="125"/>
    </location>
</feature>
<dbReference type="InterPro" id="IPR016566">
    <property type="entry name" value="UCP010219"/>
</dbReference>
<feature type="transmembrane region" description="Helical" evidence="1">
    <location>
        <begin position="72"/>
        <end position="92"/>
    </location>
</feature>